<comment type="caution">
    <text evidence="1">The sequence shown here is derived from an EMBL/GenBank/DDBJ whole genome shotgun (WGS) entry which is preliminary data.</text>
</comment>
<dbReference type="PANTHER" id="PTHR33526">
    <property type="entry name" value="OS07G0123800 PROTEIN"/>
    <property type="match status" value="1"/>
</dbReference>
<name>A0A8T0CN58_CORYI</name>
<sequence length="128" mass="14165">MQCSGRIGNGSFVTGPRRPINDGLLKSLSISSLRTSFITEEDLRELIRAASTRSQLNSIIQMDLVLHGHPKTNRGSMVAAPGYVPRSFTMGIGRINEDKPCEFEDEDIRVNTNVGPRSRSHAVSRRRA</sequence>
<dbReference type="EMBL" id="MU089869">
    <property type="protein sequence ID" value="KAF7849098.1"/>
    <property type="molecule type" value="Genomic_DNA"/>
</dbReference>
<evidence type="ECO:0000313" key="1">
    <source>
        <dbReference type="EMBL" id="KAF7849098.1"/>
    </source>
</evidence>
<reference evidence="1" key="1">
    <citation type="submission" date="2020-05" db="EMBL/GenBank/DDBJ databases">
        <title>WGS assembly of Corymbia citriodora subspecies variegata.</title>
        <authorList>
            <person name="Barry K."/>
            <person name="Hundley H."/>
            <person name="Shu S."/>
            <person name="Jenkins J."/>
            <person name="Grimwood J."/>
            <person name="Baten A."/>
        </authorList>
    </citation>
    <scope>NUCLEOTIDE SEQUENCE</scope>
    <source>
        <strain evidence="1">CV2-018</strain>
    </source>
</reference>
<protein>
    <submittedName>
        <fullName evidence="1">Uncharacterized protein</fullName>
    </submittedName>
</protein>
<dbReference type="PANTHER" id="PTHR33526:SF4">
    <property type="entry name" value="OS07G0123800 PROTEIN"/>
    <property type="match status" value="1"/>
</dbReference>
<dbReference type="OrthoDB" id="694638at2759"/>
<evidence type="ECO:0000313" key="2">
    <source>
        <dbReference type="Proteomes" id="UP000806378"/>
    </source>
</evidence>
<gene>
    <name evidence="1" type="ORF">BT93_L1244</name>
</gene>
<dbReference type="Proteomes" id="UP000806378">
    <property type="component" value="Unassembled WGS sequence"/>
</dbReference>
<dbReference type="Gramene" id="rna-gnl|WGS:JABURB|Cocit.L1244.1">
    <property type="protein sequence ID" value="cds-KAF7849098.1"/>
    <property type="gene ID" value="gene-BT93_L1244"/>
</dbReference>
<accession>A0A8T0CN58</accession>
<keyword evidence="2" id="KW-1185">Reference proteome</keyword>
<dbReference type="AlphaFoldDB" id="A0A8T0CN58"/>
<organism evidence="1 2">
    <name type="scientific">Corymbia citriodora subsp. variegata</name>
    <dbReference type="NCBI Taxonomy" id="360336"/>
    <lineage>
        <taxon>Eukaryota</taxon>
        <taxon>Viridiplantae</taxon>
        <taxon>Streptophyta</taxon>
        <taxon>Embryophyta</taxon>
        <taxon>Tracheophyta</taxon>
        <taxon>Spermatophyta</taxon>
        <taxon>Magnoliopsida</taxon>
        <taxon>eudicotyledons</taxon>
        <taxon>Gunneridae</taxon>
        <taxon>Pentapetalae</taxon>
        <taxon>rosids</taxon>
        <taxon>malvids</taxon>
        <taxon>Myrtales</taxon>
        <taxon>Myrtaceae</taxon>
        <taxon>Myrtoideae</taxon>
        <taxon>Eucalypteae</taxon>
        <taxon>Corymbia</taxon>
    </lineage>
</organism>
<proteinExistence type="predicted"/>